<protein>
    <submittedName>
        <fullName evidence="4">Membrane-bound lytic murein transglycosylase D</fullName>
    </submittedName>
</protein>
<feature type="region of interest" description="Disordered" evidence="2">
    <location>
        <begin position="60"/>
        <end position="81"/>
    </location>
</feature>
<dbReference type="SMART" id="SM00257">
    <property type="entry name" value="LysM"/>
    <property type="match status" value="4"/>
</dbReference>
<organism evidence="4 5">
    <name type="scientific">Desulfobaculum xiamenense</name>
    <dbReference type="NCBI Taxonomy" id="995050"/>
    <lineage>
        <taxon>Bacteria</taxon>
        <taxon>Pseudomonadati</taxon>
        <taxon>Thermodesulfobacteriota</taxon>
        <taxon>Desulfovibrionia</taxon>
        <taxon>Desulfovibrionales</taxon>
        <taxon>Desulfovibrionaceae</taxon>
        <taxon>Desulfobaculum</taxon>
    </lineage>
</organism>
<evidence type="ECO:0000259" key="3">
    <source>
        <dbReference type="PROSITE" id="PS51782"/>
    </source>
</evidence>
<dbReference type="AlphaFoldDB" id="A0A846QP33"/>
<accession>A0A846QP33</accession>
<feature type="compositionally biased region" description="Basic and acidic residues" evidence="2">
    <location>
        <begin position="60"/>
        <end position="73"/>
    </location>
</feature>
<feature type="domain" description="LysM" evidence="3">
    <location>
        <begin position="463"/>
        <end position="507"/>
    </location>
</feature>
<feature type="domain" description="LysM" evidence="3">
    <location>
        <begin position="388"/>
        <end position="431"/>
    </location>
</feature>
<evidence type="ECO:0000256" key="1">
    <source>
        <dbReference type="ARBA" id="ARBA00007734"/>
    </source>
</evidence>
<dbReference type="InterPro" id="IPR018392">
    <property type="entry name" value="LysM"/>
</dbReference>
<dbReference type="InterPro" id="IPR023346">
    <property type="entry name" value="Lysozyme-like_dom_sf"/>
</dbReference>
<dbReference type="Proteomes" id="UP000580856">
    <property type="component" value="Unassembled WGS sequence"/>
</dbReference>
<dbReference type="PANTHER" id="PTHR33734">
    <property type="entry name" value="LYSM DOMAIN-CONTAINING GPI-ANCHORED PROTEIN 2"/>
    <property type="match status" value="1"/>
</dbReference>
<sequence length="636" mass="71109">MIQYAPTHATACRSVTRVSRPAVRLVLILALTLSLAGLSACATVKRDAGSDASLAVQEVSRADMESAPEHGEEPEQPTEDAVAEFAEKDSATPLSPQEEQALATQADITFELDSVETKEMLSFFRYFTHDEKGRKHFTRWLERSEAYLPYVRQVFAERGLPHDLVYLPFVESGYNPRAGSHAGAKGLWQFMPFTGKKYGLNVGWWLDERYDPYKSTIAAADYLSKLHDDFDDWYLALAAYNAGEGRVMRAVKSSGCDDFFKLSQMQQDRWRRGKRLYYLPKETRNYVPKLMAVIKIVRNLEALGFTQPNWDAPANIAAVQTRPRTDLRAMSKAIGMPWDDFRTMNPAYVESGTHPERKSTIYVPTDRADAARAYLASSGFREYSGYYTFYKVRKGDSWYRISNRFGVPIAVLKSYNDRTGNLLRPGQSIKVPGKGTSGMLAEKLRESDSKSAAPARVATRSKGSYTVRKGDSLWSVARDHGVSMGSLARVNNLSTRARIHTGQKLALPDTGTSTDRTRQLAQSRSNYSVKSGDTLWGVAKRFNTTVGTLARANGISRDETLRPGQNLYIPDQGANAARLARNEAKKATQTITYRVCSGDTLYDIAKRFGVTTRNIMAWNNLSSPDIRPGDSLKLYQ</sequence>
<feature type="domain" description="LysM" evidence="3">
    <location>
        <begin position="525"/>
        <end position="569"/>
    </location>
</feature>
<dbReference type="CDD" id="cd00118">
    <property type="entry name" value="LysM"/>
    <property type="match status" value="4"/>
</dbReference>
<proteinExistence type="inferred from homology"/>
<dbReference type="InterPro" id="IPR036779">
    <property type="entry name" value="LysM_dom_sf"/>
</dbReference>
<dbReference type="EMBL" id="JAATJA010000002">
    <property type="protein sequence ID" value="NJB68053.1"/>
    <property type="molecule type" value="Genomic_DNA"/>
</dbReference>
<gene>
    <name evidence="4" type="ORF">GGQ74_001726</name>
</gene>
<dbReference type="PROSITE" id="PS51782">
    <property type="entry name" value="LYSM"/>
    <property type="match status" value="4"/>
</dbReference>
<reference evidence="4 5" key="1">
    <citation type="submission" date="2020-03" db="EMBL/GenBank/DDBJ databases">
        <title>Genomic Encyclopedia of Type Strains, Phase IV (KMG-IV): sequencing the most valuable type-strain genomes for metagenomic binning, comparative biology and taxonomic classification.</title>
        <authorList>
            <person name="Goeker M."/>
        </authorList>
    </citation>
    <scope>NUCLEOTIDE SEQUENCE [LARGE SCALE GENOMIC DNA]</scope>
    <source>
        <strain evidence="4 5">DSM 24233</strain>
    </source>
</reference>
<comment type="caution">
    <text evidence="4">The sequence shown here is derived from an EMBL/GenBank/DDBJ whole genome shotgun (WGS) entry which is preliminary data.</text>
</comment>
<evidence type="ECO:0000313" key="4">
    <source>
        <dbReference type="EMBL" id="NJB68053.1"/>
    </source>
</evidence>
<dbReference type="GO" id="GO:0000270">
    <property type="term" value="P:peptidoglycan metabolic process"/>
    <property type="evidence" value="ECO:0007669"/>
    <property type="project" value="InterPro"/>
</dbReference>
<dbReference type="SUPFAM" id="SSF54106">
    <property type="entry name" value="LysM domain"/>
    <property type="match status" value="4"/>
</dbReference>
<dbReference type="Pfam" id="PF01464">
    <property type="entry name" value="SLT"/>
    <property type="match status" value="1"/>
</dbReference>
<dbReference type="SUPFAM" id="SSF53955">
    <property type="entry name" value="Lysozyme-like"/>
    <property type="match status" value="1"/>
</dbReference>
<evidence type="ECO:0000313" key="5">
    <source>
        <dbReference type="Proteomes" id="UP000580856"/>
    </source>
</evidence>
<keyword evidence="5" id="KW-1185">Reference proteome</keyword>
<name>A0A846QP33_9BACT</name>
<evidence type="ECO:0000256" key="2">
    <source>
        <dbReference type="SAM" id="MobiDB-lite"/>
    </source>
</evidence>
<dbReference type="PROSITE" id="PS00922">
    <property type="entry name" value="TRANSGLYCOSYLASE"/>
    <property type="match status" value="1"/>
</dbReference>
<dbReference type="GO" id="GO:0016020">
    <property type="term" value="C:membrane"/>
    <property type="evidence" value="ECO:0007669"/>
    <property type="project" value="InterPro"/>
</dbReference>
<dbReference type="Pfam" id="PF01476">
    <property type="entry name" value="LysM"/>
    <property type="match status" value="4"/>
</dbReference>
<dbReference type="CDD" id="cd16894">
    <property type="entry name" value="MltD-like"/>
    <property type="match status" value="1"/>
</dbReference>
<dbReference type="Gene3D" id="1.10.530.10">
    <property type="match status" value="1"/>
</dbReference>
<dbReference type="InterPro" id="IPR008258">
    <property type="entry name" value="Transglycosylase_SLT_dom_1"/>
</dbReference>
<dbReference type="PANTHER" id="PTHR33734:SF22">
    <property type="entry name" value="MEMBRANE-BOUND LYTIC MUREIN TRANSGLYCOSYLASE D"/>
    <property type="match status" value="1"/>
</dbReference>
<dbReference type="GO" id="GO:0008932">
    <property type="term" value="F:lytic endotransglycosylase activity"/>
    <property type="evidence" value="ECO:0007669"/>
    <property type="project" value="TreeGrafter"/>
</dbReference>
<comment type="similarity">
    <text evidence="1">Belongs to the transglycosylase Slt family.</text>
</comment>
<dbReference type="RefSeq" id="WP_167941149.1">
    <property type="nucleotide sequence ID" value="NZ_JAATJA010000002.1"/>
</dbReference>
<dbReference type="Gene3D" id="3.10.350.10">
    <property type="entry name" value="LysM domain"/>
    <property type="match status" value="4"/>
</dbReference>
<feature type="domain" description="LysM" evidence="3">
    <location>
        <begin position="591"/>
        <end position="634"/>
    </location>
</feature>
<dbReference type="InterPro" id="IPR000189">
    <property type="entry name" value="Transglyc_AS"/>
</dbReference>